<dbReference type="Proteomes" id="UP001239111">
    <property type="component" value="Chromosome 1"/>
</dbReference>
<accession>A0ACC2PKS6</accession>
<organism evidence="1 2">
    <name type="scientific">Eretmocerus hayati</name>
    <dbReference type="NCBI Taxonomy" id="131215"/>
    <lineage>
        <taxon>Eukaryota</taxon>
        <taxon>Metazoa</taxon>
        <taxon>Ecdysozoa</taxon>
        <taxon>Arthropoda</taxon>
        <taxon>Hexapoda</taxon>
        <taxon>Insecta</taxon>
        <taxon>Pterygota</taxon>
        <taxon>Neoptera</taxon>
        <taxon>Endopterygota</taxon>
        <taxon>Hymenoptera</taxon>
        <taxon>Apocrita</taxon>
        <taxon>Proctotrupomorpha</taxon>
        <taxon>Chalcidoidea</taxon>
        <taxon>Aphelinidae</taxon>
        <taxon>Aphelininae</taxon>
        <taxon>Eretmocerus</taxon>
    </lineage>
</organism>
<evidence type="ECO:0000313" key="1">
    <source>
        <dbReference type="EMBL" id="KAJ8684066.1"/>
    </source>
</evidence>
<name>A0ACC2PKS6_9HYME</name>
<proteinExistence type="predicted"/>
<gene>
    <name evidence="1" type="ORF">QAD02_019858</name>
</gene>
<keyword evidence="2" id="KW-1185">Reference proteome</keyword>
<evidence type="ECO:0000313" key="2">
    <source>
        <dbReference type="Proteomes" id="UP001239111"/>
    </source>
</evidence>
<dbReference type="EMBL" id="CM056741">
    <property type="protein sequence ID" value="KAJ8684066.1"/>
    <property type="molecule type" value="Genomic_DNA"/>
</dbReference>
<comment type="caution">
    <text evidence="1">The sequence shown here is derived from an EMBL/GenBank/DDBJ whole genome shotgun (WGS) entry which is preliminary data.</text>
</comment>
<protein>
    <submittedName>
        <fullName evidence="1">Uncharacterized protein</fullName>
    </submittedName>
</protein>
<reference evidence="1" key="1">
    <citation type="submission" date="2023-04" db="EMBL/GenBank/DDBJ databases">
        <title>A chromosome-level genome assembly of the parasitoid wasp Eretmocerus hayati.</title>
        <authorList>
            <person name="Zhong Y."/>
            <person name="Liu S."/>
            <person name="Liu Y."/>
        </authorList>
    </citation>
    <scope>NUCLEOTIDE SEQUENCE</scope>
    <source>
        <strain evidence="1">ZJU_SS_LIU_2023</strain>
    </source>
</reference>
<sequence length="134" mass="15742">MDFQCERTAVQEELEIQYLREQGYSLGKTVKILRIPYSRVYSTVSKGVEEISEKDRIPCIRRESALSRGSIEHKWWLCEMKDILIEKFWKGLVAQLELREMLSSGSKRSNRIIIAFGQVDLLRSQLEKILQLSY</sequence>